<dbReference type="PANTHER" id="PTHR13110">
    <property type="entry name" value="U6 SNRNA-ASSOCIATED SM-LIKE PROTEIN LSM3"/>
    <property type="match status" value="1"/>
</dbReference>
<dbReference type="InterPro" id="IPR047575">
    <property type="entry name" value="Sm"/>
</dbReference>
<dbReference type="PROSITE" id="PS52002">
    <property type="entry name" value="SM"/>
    <property type="match status" value="1"/>
</dbReference>
<gene>
    <name evidence="2" type="ORF">PPRIM_AZ9-3.1.T0510282</name>
</gene>
<comment type="caution">
    <text evidence="2">The sequence shown here is derived from an EMBL/GenBank/DDBJ whole genome shotgun (WGS) entry which is preliminary data.</text>
</comment>
<proteinExistence type="predicted"/>
<evidence type="ECO:0000313" key="3">
    <source>
        <dbReference type="Proteomes" id="UP000688137"/>
    </source>
</evidence>
<name>A0A8S1MB96_PARPR</name>
<dbReference type="SMART" id="SM00651">
    <property type="entry name" value="Sm"/>
    <property type="match status" value="1"/>
</dbReference>
<dbReference type="InterPro" id="IPR040002">
    <property type="entry name" value="Sm-like_LSM3"/>
</dbReference>
<reference evidence="2" key="1">
    <citation type="submission" date="2021-01" db="EMBL/GenBank/DDBJ databases">
        <authorList>
            <consortium name="Genoscope - CEA"/>
            <person name="William W."/>
        </authorList>
    </citation>
    <scope>NUCLEOTIDE SEQUENCE</scope>
</reference>
<dbReference type="InterPro" id="IPR001163">
    <property type="entry name" value="Sm_dom_euk/arc"/>
</dbReference>
<dbReference type="OMA" id="FDSHCNI"/>
<organism evidence="2 3">
    <name type="scientific">Paramecium primaurelia</name>
    <dbReference type="NCBI Taxonomy" id="5886"/>
    <lineage>
        <taxon>Eukaryota</taxon>
        <taxon>Sar</taxon>
        <taxon>Alveolata</taxon>
        <taxon>Ciliophora</taxon>
        <taxon>Intramacronucleata</taxon>
        <taxon>Oligohymenophorea</taxon>
        <taxon>Peniculida</taxon>
        <taxon>Parameciidae</taxon>
        <taxon>Paramecium</taxon>
    </lineage>
</organism>
<dbReference type="EMBL" id="CAJJDM010000051">
    <property type="protein sequence ID" value="CAD8073866.1"/>
    <property type="molecule type" value="Genomic_DNA"/>
</dbReference>
<dbReference type="GO" id="GO:0003723">
    <property type="term" value="F:RNA binding"/>
    <property type="evidence" value="ECO:0007669"/>
    <property type="project" value="InterPro"/>
</dbReference>
<dbReference type="Proteomes" id="UP000688137">
    <property type="component" value="Unassembled WGS sequence"/>
</dbReference>
<dbReference type="Pfam" id="PF01423">
    <property type="entry name" value="LSM"/>
    <property type="match status" value="1"/>
</dbReference>
<evidence type="ECO:0000313" key="2">
    <source>
        <dbReference type="EMBL" id="CAD8073866.1"/>
    </source>
</evidence>
<protein>
    <recommendedName>
        <fullName evidence="1">Sm domain-containing protein</fullName>
    </recommendedName>
</protein>
<keyword evidence="3" id="KW-1185">Reference proteome</keyword>
<sequence>MDTLDEPLDVLKFSIAQQIYIKMRNNIELKGTLVSYDNHLNMIISKAEETSIQEGIKTKRKLDALYLRGDGIILISPLKKGITSL</sequence>
<accession>A0A8S1MB96</accession>
<feature type="domain" description="Sm" evidence="1">
    <location>
        <begin position="6"/>
        <end position="81"/>
    </location>
</feature>
<evidence type="ECO:0000259" key="1">
    <source>
        <dbReference type="PROSITE" id="PS52002"/>
    </source>
</evidence>
<dbReference type="AlphaFoldDB" id="A0A8S1MB96"/>